<evidence type="ECO:0000313" key="3">
    <source>
        <dbReference type="Proteomes" id="UP001239462"/>
    </source>
</evidence>
<sequence>MTKRKTGVGWWVLLTVLVTAILSPVLFCYFRRNRAFQELKKQRAKLLSRGLPVDHETLKAFRYQSMPHELSMRWTDILTELDSEAFFESGARVPIVGYLEDEQEFVPVQPYPYHDVVDQYLHQHRDLVAELHSVTERSGP</sequence>
<dbReference type="EMBL" id="JASZZN010000040">
    <property type="protein sequence ID" value="MDM4019363.1"/>
    <property type="molecule type" value="Genomic_DNA"/>
</dbReference>
<keyword evidence="3" id="KW-1185">Reference proteome</keyword>
<comment type="caution">
    <text evidence="2">The sequence shown here is derived from an EMBL/GenBank/DDBJ whole genome shotgun (WGS) entry which is preliminary data.</text>
</comment>
<keyword evidence="1" id="KW-0812">Transmembrane</keyword>
<evidence type="ECO:0000313" key="2">
    <source>
        <dbReference type="EMBL" id="MDM4019363.1"/>
    </source>
</evidence>
<keyword evidence="1" id="KW-0472">Membrane</keyword>
<feature type="transmembrane region" description="Helical" evidence="1">
    <location>
        <begin position="12"/>
        <end position="30"/>
    </location>
</feature>
<dbReference type="RefSeq" id="WP_289167496.1">
    <property type="nucleotide sequence ID" value="NZ_JASZZN010000040.1"/>
</dbReference>
<reference evidence="2 3" key="1">
    <citation type="submission" date="2023-06" db="EMBL/GenBank/DDBJ databases">
        <title>Roseiconus lacunae JC819 isolated from Gulf of Mannar region, Tamil Nadu.</title>
        <authorList>
            <person name="Pk S."/>
            <person name="Ch S."/>
            <person name="Ch V.R."/>
        </authorList>
    </citation>
    <scope>NUCLEOTIDE SEQUENCE [LARGE SCALE GENOMIC DNA]</scope>
    <source>
        <strain evidence="2 3">JC819</strain>
    </source>
</reference>
<gene>
    <name evidence="2" type="ORF">QTN89_28165</name>
</gene>
<organism evidence="2 3">
    <name type="scientific">Roseiconus lacunae</name>
    <dbReference type="NCBI Taxonomy" id="2605694"/>
    <lineage>
        <taxon>Bacteria</taxon>
        <taxon>Pseudomonadati</taxon>
        <taxon>Planctomycetota</taxon>
        <taxon>Planctomycetia</taxon>
        <taxon>Pirellulales</taxon>
        <taxon>Pirellulaceae</taxon>
        <taxon>Roseiconus</taxon>
    </lineage>
</organism>
<name>A0ABT7PS81_9BACT</name>
<evidence type="ECO:0000256" key="1">
    <source>
        <dbReference type="SAM" id="Phobius"/>
    </source>
</evidence>
<keyword evidence="1" id="KW-1133">Transmembrane helix</keyword>
<dbReference type="Proteomes" id="UP001239462">
    <property type="component" value="Unassembled WGS sequence"/>
</dbReference>
<accession>A0ABT7PS81</accession>
<proteinExistence type="predicted"/>
<protein>
    <submittedName>
        <fullName evidence="2">Uncharacterized protein</fullName>
    </submittedName>
</protein>